<dbReference type="Pfam" id="PF08439">
    <property type="entry name" value="Peptidase_M3_N"/>
    <property type="match status" value="1"/>
</dbReference>
<dbReference type="OrthoDB" id="9766487at2"/>
<accession>A0A0R1U7E1</accession>
<dbReference type="PANTHER" id="PTHR11804">
    <property type="entry name" value="PROTEASE M3 THIMET OLIGOPEPTIDASE-RELATED"/>
    <property type="match status" value="1"/>
</dbReference>
<dbReference type="RefSeq" id="WP_025087247.1">
    <property type="nucleotide sequence ID" value="NZ_AZFT01000002.1"/>
</dbReference>
<dbReference type="CDD" id="cd09609">
    <property type="entry name" value="M3B_PepF"/>
    <property type="match status" value="1"/>
</dbReference>
<evidence type="ECO:0000313" key="10">
    <source>
        <dbReference type="Proteomes" id="UP000051324"/>
    </source>
</evidence>
<gene>
    <name evidence="9" type="ORF">FC32_GL001613</name>
</gene>
<feature type="domain" description="Peptidase M3A/M3B catalytic" evidence="7">
    <location>
        <begin position="200"/>
        <end position="581"/>
    </location>
</feature>
<evidence type="ECO:0000313" key="9">
    <source>
        <dbReference type="EMBL" id="KRL87386.1"/>
    </source>
</evidence>
<keyword evidence="10" id="KW-1185">Reference proteome</keyword>
<dbReference type="InterPro" id="IPR004438">
    <property type="entry name" value="Peptidase_M3B"/>
</dbReference>
<dbReference type="GO" id="GO:0006518">
    <property type="term" value="P:peptide metabolic process"/>
    <property type="evidence" value="ECO:0007669"/>
    <property type="project" value="TreeGrafter"/>
</dbReference>
<dbReference type="SUPFAM" id="SSF55486">
    <property type="entry name" value="Metalloproteases ('zincins'), catalytic domain"/>
    <property type="match status" value="1"/>
</dbReference>
<sequence length="599" mass="67577">MALPSRKEVPTDLTWDLSALYPNDAAWERDLTKLATEVSKFQTDFTDQLTTPEQLVAALTALEAIEQKATFIEHYAFLQQATDMTDPHYNELLTKADQALAQKDAKLAFFTIQAANNSAETLEKVIQLAPRFASVIRHLKQDKKSLLAPQTEATLALLSPTLNAPENIYTTARAADMEFLDFEVDGKTYPMSFVLYENTYQYHPNKEVRHRAFNAFSQTLKKYQDTLAATYYTKVASEKTLATLRGYDSVFDYLLSKQKVSCELFDRQIDLILNELGPVMQQYARLIQQAHGLEQMTFADLQIDLDPDFSPKVALADAPSYIKEAVAPLGKNYQDMVMEAFPKRWVDFALNAGKETGGFETTPYNAHPYILMSWTNELADVYTLVHELGHAGQAILTMQNNSILGCDPSMYLIEAPSTFNELLLTHSLTAKTADPRTKRFAYTKMLTNTFYHNFVTHLLEAAFQREVYQLVDQGKTFDGAKLCSIKKQVLQKFWGDAVVIDDRAALTWMRQSHYYMGLYSYTYSAGLTIATQAFLKLLAEPQKEVAAWVDFLKLGDQLPPLEAAKVAGVDISTETPLKNTIAFLAQTVEQIKELSTQLD</sequence>
<dbReference type="Pfam" id="PF01432">
    <property type="entry name" value="Peptidase_M3"/>
    <property type="match status" value="1"/>
</dbReference>
<evidence type="ECO:0000256" key="5">
    <source>
        <dbReference type="ARBA" id="ARBA00023049"/>
    </source>
</evidence>
<keyword evidence="4 6" id="KW-0862">Zinc</keyword>
<evidence type="ECO:0000259" key="8">
    <source>
        <dbReference type="Pfam" id="PF08439"/>
    </source>
</evidence>
<evidence type="ECO:0000259" key="7">
    <source>
        <dbReference type="Pfam" id="PF01432"/>
    </source>
</evidence>
<dbReference type="NCBIfam" id="TIGR00181">
    <property type="entry name" value="pepF"/>
    <property type="match status" value="1"/>
</dbReference>
<dbReference type="InterPro" id="IPR013647">
    <property type="entry name" value="OligopepF_N_dom"/>
</dbReference>
<dbReference type="EMBL" id="AZFT01000002">
    <property type="protein sequence ID" value="KRL87386.1"/>
    <property type="molecule type" value="Genomic_DNA"/>
</dbReference>
<evidence type="ECO:0000256" key="4">
    <source>
        <dbReference type="ARBA" id="ARBA00022833"/>
    </source>
</evidence>
<evidence type="ECO:0000256" key="1">
    <source>
        <dbReference type="ARBA" id="ARBA00022670"/>
    </source>
</evidence>
<dbReference type="InterPro" id="IPR034009">
    <property type="entry name" value="M3B_PepF_4"/>
</dbReference>
<proteinExistence type="inferred from homology"/>
<reference evidence="9 10" key="1">
    <citation type="journal article" date="2015" name="Genome Announc.">
        <title>Expanding the biotechnology potential of lactobacilli through comparative genomics of 213 strains and associated genera.</title>
        <authorList>
            <person name="Sun Z."/>
            <person name="Harris H.M."/>
            <person name="McCann A."/>
            <person name="Guo C."/>
            <person name="Argimon S."/>
            <person name="Zhang W."/>
            <person name="Yang X."/>
            <person name="Jeffery I.B."/>
            <person name="Cooney J.C."/>
            <person name="Kagawa T.F."/>
            <person name="Liu W."/>
            <person name="Song Y."/>
            <person name="Salvetti E."/>
            <person name="Wrobel A."/>
            <person name="Rasinkangas P."/>
            <person name="Parkhill J."/>
            <person name="Rea M.C."/>
            <person name="O'Sullivan O."/>
            <person name="Ritari J."/>
            <person name="Douillard F.P."/>
            <person name="Paul Ross R."/>
            <person name="Yang R."/>
            <person name="Briner A.E."/>
            <person name="Felis G.E."/>
            <person name="de Vos W.M."/>
            <person name="Barrangou R."/>
            <person name="Klaenhammer T.R."/>
            <person name="Caufield P.W."/>
            <person name="Cui Y."/>
            <person name="Zhang H."/>
            <person name="O'Toole P.W."/>
        </authorList>
    </citation>
    <scope>NUCLEOTIDE SEQUENCE [LARGE SCALE GENOMIC DNA]</scope>
    <source>
        <strain evidence="9 10">DSM 16634</strain>
    </source>
</reference>
<evidence type="ECO:0000256" key="2">
    <source>
        <dbReference type="ARBA" id="ARBA00022723"/>
    </source>
</evidence>
<protein>
    <recommendedName>
        <fullName evidence="6">Oligopeptidase F</fullName>
        <ecNumber evidence="6">3.4.24.-</ecNumber>
    </recommendedName>
</protein>
<comment type="caution">
    <text evidence="9">The sequence shown here is derived from an EMBL/GenBank/DDBJ whole genome shotgun (WGS) entry which is preliminary data.</text>
</comment>
<dbReference type="AlphaFoldDB" id="A0A0R1U7E1"/>
<dbReference type="InterPro" id="IPR001567">
    <property type="entry name" value="Pept_M3A_M3B_dom"/>
</dbReference>
<dbReference type="STRING" id="1423724.FC32_GL001613"/>
<dbReference type="InterPro" id="IPR045090">
    <property type="entry name" value="Pept_M3A_M3B"/>
</dbReference>
<dbReference type="GO" id="GO:0006508">
    <property type="term" value="P:proteolysis"/>
    <property type="evidence" value="ECO:0007669"/>
    <property type="project" value="UniProtKB-KW"/>
</dbReference>
<dbReference type="GO" id="GO:0004222">
    <property type="term" value="F:metalloendopeptidase activity"/>
    <property type="evidence" value="ECO:0007669"/>
    <property type="project" value="UniProtKB-UniRule"/>
</dbReference>
<dbReference type="eggNOG" id="COG1164">
    <property type="taxonomic scope" value="Bacteria"/>
</dbReference>
<organism evidence="9 10">
    <name type="scientific">Ligilactobacillus apodemi DSM 16634 = JCM 16172</name>
    <dbReference type="NCBI Taxonomy" id="1423724"/>
    <lineage>
        <taxon>Bacteria</taxon>
        <taxon>Bacillati</taxon>
        <taxon>Bacillota</taxon>
        <taxon>Bacilli</taxon>
        <taxon>Lactobacillales</taxon>
        <taxon>Lactobacillaceae</taxon>
        <taxon>Ligilactobacillus</taxon>
    </lineage>
</organism>
<name>A0A0R1U7E1_9LACO</name>
<dbReference type="Gene3D" id="1.10.1370.20">
    <property type="entry name" value="Oligoendopeptidase f, C-terminal domain"/>
    <property type="match status" value="1"/>
</dbReference>
<dbReference type="GO" id="GO:0046872">
    <property type="term" value="F:metal ion binding"/>
    <property type="evidence" value="ECO:0007669"/>
    <property type="project" value="UniProtKB-UniRule"/>
</dbReference>
<evidence type="ECO:0000256" key="3">
    <source>
        <dbReference type="ARBA" id="ARBA00022801"/>
    </source>
</evidence>
<comment type="similarity">
    <text evidence="6">Belongs to the peptidase M3B family.</text>
</comment>
<dbReference type="Proteomes" id="UP000051324">
    <property type="component" value="Unassembled WGS sequence"/>
</dbReference>
<comment type="function">
    <text evidence="6">Has oligopeptidase activity and degrades a variety of small bioactive peptides.</text>
</comment>
<comment type="cofactor">
    <cofactor evidence="6">
        <name>Zn(2+)</name>
        <dbReference type="ChEBI" id="CHEBI:29105"/>
    </cofactor>
    <text evidence="6">Binds 1 zinc ion.</text>
</comment>
<feature type="domain" description="Oligopeptidase F N-terminal" evidence="8">
    <location>
        <begin position="119"/>
        <end position="179"/>
    </location>
</feature>
<keyword evidence="3 6" id="KW-0378">Hydrolase</keyword>
<keyword evidence="5 6" id="KW-0482">Metalloprotease</keyword>
<dbReference type="PANTHER" id="PTHR11804:SF45">
    <property type="entry name" value="SIMILAR TO OLIGOENDOPEPTIDASE"/>
    <property type="match status" value="1"/>
</dbReference>
<keyword evidence="2 6" id="KW-0479">Metal-binding</keyword>
<dbReference type="InterPro" id="IPR042088">
    <property type="entry name" value="OligoPept_F_C"/>
</dbReference>
<evidence type="ECO:0000256" key="6">
    <source>
        <dbReference type="RuleBase" id="RU368091"/>
    </source>
</evidence>
<keyword evidence="1 6" id="KW-0645">Protease</keyword>
<dbReference type="Gene3D" id="1.20.140.70">
    <property type="entry name" value="Oligopeptidase f, N-terminal domain"/>
    <property type="match status" value="1"/>
</dbReference>
<dbReference type="PATRIC" id="fig|1423724.4.peg.1677"/>
<dbReference type="EC" id="3.4.24.-" evidence="6"/>